<dbReference type="Gene3D" id="3.10.260.10">
    <property type="entry name" value="Transcription regulator HTH, APSES-type DNA-binding domain"/>
    <property type="match status" value="1"/>
</dbReference>
<evidence type="ECO:0000256" key="1">
    <source>
        <dbReference type="SAM" id="MobiDB-lite"/>
    </source>
</evidence>
<dbReference type="SUPFAM" id="SSF54616">
    <property type="entry name" value="DNA-binding domain of Mlu1-box binding protein MBP1"/>
    <property type="match status" value="1"/>
</dbReference>
<feature type="domain" description="HTH APSES-type" evidence="2">
    <location>
        <begin position="173"/>
        <end position="287"/>
    </location>
</feature>
<dbReference type="PANTHER" id="PTHR43828">
    <property type="entry name" value="ASPARAGINASE"/>
    <property type="match status" value="1"/>
</dbReference>
<dbReference type="Proteomes" id="UP000242525">
    <property type="component" value="Unassembled WGS sequence"/>
</dbReference>
<gene>
    <name evidence="3" type="ORF">BN980_GECA05s06907g</name>
</gene>
<keyword evidence="4" id="KW-1185">Reference proteome</keyword>
<feature type="region of interest" description="Disordered" evidence="1">
    <location>
        <begin position="49"/>
        <end position="135"/>
    </location>
</feature>
<dbReference type="GO" id="GO:0000981">
    <property type="term" value="F:DNA-binding transcription factor activity, RNA polymerase II-specific"/>
    <property type="evidence" value="ECO:0007669"/>
    <property type="project" value="UniProtKB-ARBA"/>
</dbReference>
<proteinExistence type="predicted"/>
<name>A0A0J9XAC3_GEOCN</name>
<evidence type="ECO:0000313" key="3">
    <source>
        <dbReference type="EMBL" id="CDO53768.1"/>
    </source>
</evidence>
<dbReference type="OrthoDB" id="5562739at2759"/>
<feature type="compositionally biased region" description="Low complexity" evidence="1">
    <location>
        <begin position="307"/>
        <end position="318"/>
    </location>
</feature>
<comment type="caution">
    <text evidence="3">The sequence shown here is derived from an EMBL/GenBank/DDBJ whole genome shotgun (WGS) entry which is preliminary data.</text>
</comment>
<protein>
    <submittedName>
        <fullName evidence="3">Similar to Saccharomyces cerevisiae YIL101C XBP1 Transcriptional repressor that binds to promoter sequences of the cyclin genes, CYS3, and SMF2</fullName>
    </submittedName>
</protein>
<dbReference type="InterPro" id="IPR036887">
    <property type="entry name" value="HTH_APSES_sf"/>
</dbReference>
<dbReference type="EMBL" id="CCBN010000005">
    <property type="protein sequence ID" value="CDO53768.1"/>
    <property type="molecule type" value="Genomic_DNA"/>
</dbReference>
<dbReference type="GO" id="GO:0030907">
    <property type="term" value="C:MBF transcription complex"/>
    <property type="evidence" value="ECO:0007669"/>
    <property type="project" value="TreeGrafter"/>
</dbReference>
<feature type="compositionally biased region" description="Low complexity" evidence="1">
    <location>
        <begin position="70"/>
        <end position="92"/>
    </location>
</feature>
<dbReference type="PANTHER" id="PTHR43828:SF5">
    <property type="entry name" value="TRANSCRIPTIONAL REPRESSOR XBP1"/>
    <property type="match status" value="1"/>
</dbReference>
<dbReference type="STRING" id="1173061.A0A0J9XAC3"/>
<sequence>MNHSSLSHITHPSINLSNRSAMTAPSAPDHQHPYTPVSQMVPIAATVTDTRKETKPQSLLLPHPKPTSNSLVTPTFSSSPSFLQPSSSASNPRLKSRPVATSLKPPTATPAPAGPTANPKPIMPRPKRASAKFNPSDHPINYPVYTLSPDAIASIPTDQRAMLPRAGDILTKRYATSVDPRNFLTVYEYSTINGQPILWDYNTGYVHITGLWKATGHTKADIVKLIDNSPPEIEQLIRRVRGGFLKIQGTWLPFDIAKRLAQRTCWFIRYALVPVFGPAFPDECLTPETPGFGQLLLVSSPIKPSRRSGAAAASAATTTERKRKRSATSDASSSGTAEEPKRLKASPPAAHMYQNYPNRPIRGAASPVTMSQSTQVAPAFANKKPKKKNLNPPPLMSPLTAHALLPLAPAHMEPNSLAPPTAPLATGPVSNTTPPTPPHDDNYQSKSIYGYSSYDGGKGASISPAGFAGGVSTGASAGDGPGYDSDEEVLNATRCLQMLSRHAHHDYYYRTGQSSVTAYSSPAISKVAITTPPRLTFVPVVDNGFGLGESGDPRKKISVSSLLS</sequence>
<dbReference type="GO" id="GO:0003677">
    <property type="term" value="F:DNA binding"/>
    <property type="evidence" value="ECO:0007669"/>
    <property type="project" value="InterPro"/>
</dbReference>
<dbReference type="PROSITE" id="PS51299">
    <property type="entry name" value="HTH_APSES"/>
    <property type="match status" value="1"/>
</dbReference>
<dbReference type="InterPro" id="IPR051642">
    <property type="entry name" value="SWI6-like"/>
</dbReference>
<feature type="region of interest" description="Disordered" evidence="1">
    <location>
        <begin position="412"/>
        <end position="447"/>
    </location>
</feature>
<reference evidence="3" key="1">
    <citation type="submission" date="2014-03" db="EMBL/GenBank/DDBJ databases">
        <authorList>
            <person name="Casaregola S."/>
        </authorList>
    </citation>
    <scope>NUCLEOTIDE SEQUENCE [LARGE SCALE GENOMIC DNA]</scope>
    <source>
        <strain evidence="3">CLIB 918</strain>
    </source>
</reference>
<feature type="region of interest" description="Disordered" evidence="1">
    <location>
        <begin position="307"/>
        <end position="375"/>
    </location>
</feature>
<dbReference type="GO" id="GO:0033309">
    <property type="term" value="C:SBF transcription complex"/>
    <property type="evidence" value="ECO:0007669"/>
    <property type="project" value="TreeGrafter"/>
</dbReference>
<evidence type="ECO:0000259" key="2">
    <source>
        <dbReference type="PROSITE" id="PS51299"/>
    </source>
</evidence>
<dbReference type="AlphaFoldDB" id="A0A0J9XAC3"/>
<feature type="compositionally biased region" description="Low complexity" evidence="1">
    <location>
        <begin position="328"/>
        <end position="337"/>
    </location>
</feature>
<evidence type="ECO:0000313" key="4">
    <source>
        <dbReference type="Proteomes" id="UP000242525"/>
    </source>
</evidence>
<accession>A0A0J9XAC3</accession>
<dbReference type="InterPro" id="IPR003163">
    <property type="entry name" value="Tscrpt_reg_HTH_APSES-type"/>
</dbReference>
<organism evidence="3 4">
    <name type="scientific">Geotrichum candidum</name>
    <name type="common">Oospora lactis</name>
    <name type="synonym">Dipodascus geotrichum</name>
    <dbReference type="NCBI Taxonomy" id="1173061"/>
    <lineage>
        <taxon>Eukaryota</taxon>
        <taxon>Fungi</taxon>
        <taxon>Dikarya</taxon>
        <taxon>Ascomycota</taxon>
        <taxon>Saccharomycotina</taxon>
        <taxon>Dipodascomycetes</taxon>
        <taxon>Dipodascales</taxon>
        <taxon>Dipodascaceae</taxon>
        <taxon>Geotrichum</taxon>
    </lineage>
</organism>